<dbReference type="RefSeq" id="WP_150443502.1">
    <property type="nucleotide sequence ID" value="NZ_VYQE01000001.1"/>
</dbReference>
<keyword evidence="3" id="KW-0732">Signal</keyword>
<evidence type="ECO:0000256" key="1">
    <source>
        <dbReference type="ARBA" id="ARBA00004196"/>
    </source>
</evidence>
<comment type="subcellular location">
    <subcellularLocation>
        <location evidence="1">Cell envelope</location>
    </subcellularLocation>
</comment>
<dbReference type="EMBL" id="VYQE01000001">
    <property type="protein sequence ID" value="KAA9010017.1"/>
    <property type="molecule type" value="Genomic_DNA"/>
</dbReference>
<sequence length="338" mass="36003">MKVLGLGPHGERASPPERVSLLPEDIKAARARGLRVGLAMHTLEGDWSTRVVRGIVGMLGECGAAVIDVIDCGFSADAQSAALECLRAQRPDAIISLPVANADVAEAHRRVSEDGIHLTLIDNVPTGLTPGQHYSALVSADNFGLGRMAAELLSPHLPKGARVGLIGYDTEFFPTDQREIAFRSWMEQNRSDARLDVGRFSSFADAERLAEDFVRRDGDSLGGLFVVWDTPCLAALRGLVACGSHVPVTTIDLGREVAGSLASGGPVVGIAAQRPFQQGEAVAKALVTAILGRSCPEWIALPGLPVTRDNVVQTYQAVWREVVPRAVLEGVSLVKPVR</sequence>
<dbReference type="PANTHER" id="PTHR46847">
    <property type="entry name" value="D-ALLOSE-BINDING PERIPLASMIC PROTEIN-RELATED"/>
    <property type="match status" value="1"/>
</dbReference>
<organism evidence="5 6">
    <name type="scientific">Histidinibacterium aquaticum</name>
    <dbReference type="NCBI Taxonomy" id="2613962"/>
    <lineage>
        <taxon>Bacteria</taxon>
        <taxon>Pseudomonadati</taxon>
        <taxon>Pseudomonadota</taxon>
        <taxon>Alphaproteobacteria</taxon>
        <taxon>Rhodobacterales</taxon>
        <taxon>Paracoccaceae</taxon>
        <taxon>Histidinibacterium</taxon>
    </lineage>
</organism>
<keyword evidence="6" id="KW-1185">Reference proteome</keyword>
<dbReference type="GO" id="GO:0030246">
    <property type="term" value="F:carbohydrate binding"/>
    <property type="evidence" value="ECO:0007669"/>
    <property type="project" value="UniProtKB-ARBA"/>
</dbReference>
<reference evidence="5 6" key="1">
    <citation type="submission" date="2019-09" db="EMBL/GenBank/DDBJ databases">
        <authorList>
            <person name="Park J.-S."/>
            <person name="Choi H.-J."/>
        </authorList>
    </citation>
    <scope>NUCLEOTIDE SEQUENCE [LARGE SCALE GENOMIC DNA]</scope>
    <source>
        <strain evidence="5 6">176SS1-4</strain>
    </source>
</reference>
<evidence type="ECO:0000256" key="3">
    <source>
        <dbReference type="ARBA" id="ARBA00022729"/>
    </source>
</evidence>
<accession>A0A5J5GPN4</accession>
<dbReference type="Pfam" id="PF13407">
    <property type="entry name" value="Peripla_BP_4"/>
    <property type="match status" value="1"/>
</dbReference>
<proteinExistence type="inferred from homology"/>
<gene>
    <name evidence="5" type="ORF">F3S47_01810</name>
</gene>
<evidence type="ECO:0000313" key="5">
    <source>
        <dbReference type="EMBL" id="KAA9010017.1"/>
    </source>
</evidence>
<protein>
    <submittedName>
        <fullName evidence="5">Substrate-binding domain-containing protein</fullName>
    </submittedName>
</protein>
<dbReference type="GO" id="GO:0030313">
    <property type="term" value="C:cell envelope"/>
    <property type="evidence" value="ECO:0007669"/>
    <property type="project" value="UniProtKB-SubCell"/>
</dbReference>
<dbReference type="SUPFAM" id="SSF53822">
    <property type="entry name" value="Periplasmic binding protein-like I"/>
    <property type="match status" value="1"/>
</dbReference>
<evidence type="ECO:0000259" key="4">
    <source>
        <dbReference type="Pfam" id="PF13407"/>
    </source>
</evidence>
<evidence type="ECO:0000256" key="2">
    <source>
        <dbReference type="ARBA" id="ARBA00007639"/>
    </source>
</evidence>
<comment type="similarity">
    <text evidence="2">Belongs to the bacterial solute-binding protein 2 family.</text>
</comment>
<dbReference type="InterPro" id="IPR028082">
    <property type="entry name" value="Peripla_BP_I"/>
</dbReference>
<dbReference type="Gene3D" id="3.40.50.2300">
    <property type="match status" value="2"/>
</dbReference>
<evidence type="ECO:0000313" key="6">
    <source>
        <dbReference type="Proteomes" id="UP000326554"/>
    </source>
</evidence>
<dbReference type="AlphaFoldDB" id="A0A5J5GPN4"/>
<dbReference type="InterPro" id="IPR025997">
    <property type="entry name" value="SBP_2_dom"/>
</dbReference>
<dbReference type="Proteomes" id="UP000326554">
    <property type="component" value="Unassembled WGS sequence"/>
</dbReference>
<comment type="caution">
    <text evidence="5">The sequence shown here is derived from an EMBL/GenBank/DDBJ whole genome shotgun (WGS) entry which is preliminary data.</text>
</comment>
<name>A0A5J5GPN4_9RHOB</name>
<feature type="domain" description="Periplasmic binding protein" evidence="4">
    <location>
        <begin position="36"/>
        <end position="293"/>
    </location>
</feature>
<dbReference type="PANTHER" id="PTHR46847:SF1">
    <property type="entry name" value="D-ALLOSE-BINDING PERIPLASMIC PROTEIN-RELATED"/>
    <property type="match status" value="1"/>
</dbReference>